<feature type="compositionally biased region" description="Low complexity" evidence="1">
    <location>
        <begin position="124"/>
        <end position="136"/>
    </location>
</feature>
<feature type="compositionally biased region" description="Basic and acidic residues" evidence="1">
    <location>
        <begin position="154"/>
        <end position="163"/>
    </location>
</feature>
<proteinExistence type="predicted"/>
<feature type="compositionally biased region" description="Basic and acidic residues" evidence="1">
    <location>
        <begin position="1"/>
        <end position="16"/>
    </location>
</feature>
<dbReference type="AlphaFoldDB" id="A0AAD8QV48"/>
<gene>
    <name evidence="2" type="ORF">QYE76_033266</name>
</gene>
<feature type="region of interest" description="Disordered" evidence="1">
    <location>
        <begin position="94"/>
        <end position="163"/>
    </location>
</feature>
<sequence>MAPKHEFEPSANDHEAGSSQPVAPAPFAMGPPATPRRDRIYVTVAVAQMFWEADVPMLWGDVQLPHGWHLRPDRVPVPLIPVSGRARVAEIRRRRAQLPADLREDPPTATQEAGRRPDGLYMDEPAAAPAQAPQSQPEEDDDPELQAALAASRELNDLEELAK</sequence>
<accession>A0AAD8QV48</accession>
<protein>
    <submittedName>
        <fullName evidence="2">Uncharacterized protein</fullName>
    </submittedName>
</protein>
<name>A0AAD8QV48_LOLMU</name>
<comment type="caution">
    <text evidence="2">The sequence shown here is derived from an EMBL/GenBank/DDBJ whole genome shotgun (WGS) entry which is preliminary data.</text>
</comment>
<reference evidence="2" key="1">
    <citation type="submission" date="2023-07" db="EMBL/GenBank/DDBJ databases">
        <title>A chromosome-level genome assembly of Lolium multiflorum.</title>
        <authorList>
            <person name="Chen Y."/>
            <person name="Copetti D."/>
            <person name="Kolliker R."/>
            <person name="Studer B."/>
        </authorList>
    </citation>
    <scope>NUCLEOTIDE SEQUENCE</scope>
    <source>
        <strain evidence="2">02402/16</strain>
        <tissue evidence="2">Leaf</tissue>
    </source>
</reference>
<feature type="region of interest" description="Disordered" evidence="1">
    <location>
        <begin position="1"/>
        <end position="34"/>
    </location>
</feature>
<dbReference type="EMBL" id="JAUUTY010000007">
    <property type="protein sequence ID" value="KAK1609593.1"/>
    <property type="molecule type" value="Genomic_DNA"/>
</dbReference>
<dbReference type="Proteomes" id="UP001231189">
    <property type="component" value="Unassembled WGS sequence"/>
</dbReference>
<evidence type="ECO:0000313" key="3">
    <source>
        <dbReference type="Proteomes" id="UP001231189"/>
    </source>
</evidence>
<evidence type="ECO:0000256" key="1">
    <source>
        <dbReference type="SAM" id="MobiDB-lite"/>
    </source>
</evidence>
<evidence type="ECO:0000313" key="2">
    <source>
        <dbReference type="EMBL" id="KAK1609593.1"/>
    </source>
</evidence>
<organism evidence="2 3">
    <name type="scientific">Lolium multiflorum</name>
    <name type="common">Italian ryegrass</name>
    <name type="synonym">Lolium perenne subsp. multiflorum</name>
    <dbReference type="NCBI Taxonomy" id="4521"/>
    <lineage>
        <taxon>Eukaryota</taxon>
        <taxon>Viridiplantae</taxon>
        <taxon>Streptophyta</taxon>
        <taxon>Embryophyta</taxon>
        <taxon>Tracheophyta</taxon>
        <taxon>Spermatophyta</taxon>
        <taxon>Magnoliopsida</taxon>
        <taxon>Liliopsida</taxon>
        <taxon>Poales</taxon>
        <taxon>Poaceae</taxon>
        <taxon>BOP clade</taxon>
        <taxon>Pooideae</taxon>
        <taxon>Poodae</taxon>
        <taxon>Poeae</taxon>
        <taxon>Poeae Chloroplast Group 2 (Poeae type)</taxon>
        <taxon>Loliodinae</taxon>
        <taxon>Loliinae</taxon>
        <taxon>Lolium</taxon>
    </lineage>
</organism>
<keyword evidence="3" id="KW-1185">Reference proteome</keyword>